<evidence type="ECO:0000313" key="17">
    <source>
        <dbReference type="EMBL" id="OLU46323.1"/>
    </source>
</evidence>
<evidence type="ECO:0000256" key="4">
    <source>
        <dbReference type="ARBA" id="ARBA00014322"/>
    </source>
</evidence>
<keyword evidence="11" id="KW-0479">Metal-binding</keyword>
<dbReference type="PANTHER" id="PTHR34382:SF9">
    <property type="entry name" value="PHOSPHOTRANSFERASE SYSTEM SUGAR-SPECIFIC EII COMPONENT"/>
    <property type="match status" value="1"/>
</dbReference>
<keyword evidence="6" id="KW-0963">Cytoplasm</keyword>
<dbReference type="Pfam" id="PF02255">
    <property type="entry name" value="PTS_IIA"/>
    <property type="match status" value="1"/>
</dbReference>
<dbReference type="AlphaFoldDB" id="A0A140DSV7"/>
<gene>
    <name evidence="16" type="ORF">AALO17_06000</name>
    <name evidence="17" type="ORF">BO223_02355</name>
</gene>
<dbReference type="InterPro" id="IPR003188">
    <property type="entry name" value="PTS_IIA_lac/cel"/>
</dbReference>
<dbReference type="GeneID" id="78477427"/>
<proteinExistence type="predicted"/>
<evidence type="ECO:0000256" key="14">
    <source>
        <dbReference type="ARBA" id="ARBA00031467"/>
    </source>
</evidence>
<keyword evidence="5" id="KW-0813">Transport</keyword>
<dbReference type="KEGG" id="fro:AALO17_06000"/>
<evidence type="ECO:0000256" key="8">
    <source>
        <dbReference type="ARBA" id="ARBA00022597"/>
    </source>
</evidence>
<comment type="subcellular location">
    <subcellularLocation>
        <location evidence="2">Cytoplasm</location>
    </subcellularLocation>
</comment>
<evidence type="ECO:0000256" key="11">
    <source>
        <dbReference type="ARBA" id="ARBA00022723"/>
    </source>
</evidence>
<dbReference type="EMBL" id="MPJZ01000033">
    <property type="protein sequence ID" value="OLU46323.1"/>
    <property type="molecule type" value="Genomic_DNA"/>
</dbReference>
<comment type="cofactor">
    <cofactor evidence="1">
        <name>Mg(2+)</name>
        <dbReference type="ChEBI" id="CHEBI:18420"/>
    </cofactor>
</comment>
<evidence type="ECO:0000313" key="18">
    <source>
        <dbReference type="Proteomes" id="UP000069771"/>
    </source>
</evidence>
<dbReference type="GO" id="GO:0009401">
    <property type="term" value="P:phosphoenolpyruvate-dependent sugar phosphotransferase system"/>
    <property type="evidence" value="ECO:0007669"/>
    <property type="project" value="UniProtKB-KW"/>
</dbReference>
<dbReference type="EMBL" id="CP011391">
    <property type="protein sequence ID" value="AMK53734.1"/>
    <property type="molecule type" value="Genomic_DNA"/>
</dbReference>
<keyword evidence="10" id="KW-0598">Phosphotransferase system</keyword>
<dbReference type="GO" id="GO:0016740">
    <property type="term" value="F:transferase activity"/>
    <property type="evidence" value="ECO:0007669"/>
    <property type="project" value="UniProtKB-KW"/>
</dbReference>
<reference evidence="16 18" key="1">
    <citation type="journal article" date="2016" name="Gut Pathog.">
        <title>Whole genome sequencing of "Faecalibaculum rodentium" ALO17, isolated from C57BL/6J laboratory mouse feces.</title>
        <authorList>
            <person name="Lim S."/>
            <person name="Chang D.H."/>
            <person name="Ahn S."/>
            <person name="Kim B.C."/>
        </authorList>
    </citation>
    <scope>NUCLEOTIDE SEQUENCE [LARGE SCALE GENOMIC DNA]</scope>
    <source>
        <strain evidence="16 18">Alo17</strain>
    </source>
</reference>
<evidence type="ECO:0000256" key="9">
    <source>
        <dbReference type="ARBA" id="ARBA00022679"/>
    </source>
</evidence>
<evidence type="ECO:0000256" key="3">
    <source>
        <dbReference type="ARBA" id="ARBA00011233"/>
    </source>
</evidence>
<evidence type="ECO:0000256" key="13">
    <source>
        <dbReference type="ARBA" id="ARBA00030293"/>
    </source>
</evidence>
<evidence type="ECO:0000313" key="19">
    <source>
        <dbReference type="Proteomes" id="UP000186758"/>
    </source>
</evidence>
<dbReference type="RefSeq" id="WP_067555232.1">
    <property type="nucleotide sequence ID" value="NZ_CAJTBG010000054.1"/>
</dbReference>
<comment type="subunit">
    <text evidence="3">Homotrimer.</text>
</comment>
<evidence type="ECO:0000256" key="12">
    <source>
        <dbReference type="ARBA" id="ARBA00022842"/>
    </source>
</evidence>
<keyword evidence="9" id="KW-0808">Transferase</keyword>
<dbReference type="InterPro" id="IPR036542">
    <property type="entry name" value="PTS_IIA_lac/cel_sf"/>
</dbReference>
<dbReference type="Gene3D" id="1.20.58.80">
    <property type="entry name" value="Phosphotransferase system, lactose/cellobiose-type IIA subunit"/>
    <property type="match status" value="1"/>
</dbReference>
<dbReference type="SUPFAM" id="SSF46973">
    <property type="entry name" value="Enzyme IIa from lactose specific PTS, IIa-lac"/>
    <property type="match status" value="1"/>
</dbReference>
<evidence type="ECO:0000313" key="16">
    <source>
        <dbReference type="EMBL" id="AMK53734.1"/>
    </source>
</evidence>
<evidence type="ECO:0000256" key="6">
    <source>
        <dbReference type="ARBA" id="ARBA00022490"/>
    </source>
</evidence>
<name>A0A140DSV7_9FIRM</name>
<evidence type="ECO:0000256" key="2">
    <source>
        <dbReference type="ARBA" id="ARBA00004496"/>
    </source>
</evidence>
<organism evidence="16 18">
    <name type="scientific">Faecalibaculum rodentium</name>
    <dbReference type="NCBI Taxonomy" id="1702221"/>
    <lineage>
        <taxon>Bacteria</taxon>
        <taxon>Bacillati</taxon>
        <taxon>Bacillota</taxon>
        <taxon>Erysipelotrichia</taxon>
        <taxon>Erysipelotrichales</taxon>
        <taxon>Erysipelotrichaceae</taxon>
        <taxon>Faecalibaculum</taxon>
    </lineage>
</organism>
<keyword evidence="12" id="KW-0460">Magnesium</keyword>
<reference evidence="17 19" key="2">
    <citation type="submission" date="2016-11" db="EMBL/GenBank/DDBJ databases">
        <title>Description of two novel members of the family Erysipelotrichaceae: Ileibacterium lipovorans gen. nov., sp. nov. and Dubosiella newyorkensis, gen. nov., sp. nov.</title>
        <authorList>
            <person name="Cox L.M."/>
            <person name="Sohn J."/>
            <person name="Tyrrell K.L."/>
            <person name="Citron D.M."/>
            <person name="Lawson P.A."/>
            <person name="Patel N.B."/>
            <person name="Iizumi T."/>
            <person name="Perez-Perez G.I."/>
            <person name="Goldstein E.J."/>
            <person name="Blaser M.J."/>
        </authorList>
    </citation>
    <scope>NUCLEOTIDE SEQUENCE [LARGE SCALE GENOMIC DNA]</scope>
    <source>
        <strain evidence="17 19">NYU-BL-K8</strain>
    </source>
</reference>
<evidence type="ECO:0000256" key="7">
    <source>
        <dbReference type="ARBA" id="ARBA00022553"/>
    </source>
</evidence>
<protein>
    <recommendedName>
        <fullName evidence="4">PTS system lactose-specific EIIA component</fullName>
    </recommendedName>
    <alternativeName>
        <fullName evidence="13">EIIA-Lac</fullName>
    </alternativeName>
    <alternativeName>
        <fullName evidence="15">EIII-Lac</fullName>
    </alternativeName>
    <alternativeName>
        <fullName evidence="14">Lactose-specific phosphotransferase enzyme IIA component</fullName>
    </alternativeName>
</protein>
<accession>A0A140DSV7</accession>
<evidence type="ECO:0000256" key="10">
    <source>
        <dbReference type="ARBA" id="ARBA00022683"/>
    </source>
</evidence>
<evidence type="ECO:0000256" key="1">
    <source>
        <dbReference type="ARBA" id="ARBA00001946"/>
    </source>
</evidence>
<evidence type="ECO:0000256" key="5">
    <source>
        <dbReference type="ARBA" id="ARBA00022448"/>
    </source>
</evidence>
<evidence type="ECO:0000256" key="15">
    <source>
        <dbReference type="ARBA" id="ARBA00032708"/>
    </source>
</evidence>
<dbReference type="GO" id="GO:0005737">
    <property type="term" value="C:cytoplasm"/>
    <property type="evidence" value="ECO:0007669"/>
    <property type="project" value="UniProtKB-SubCell"/>
</dbReference>
<keyword evidence="7" id="KW-0597">Phosphoprotein</keyword>
<dbReference type="GO" id="GO:0046872">
    <property type="term" value="F:metal ion binding"/>
    <property type="evidence" value="ECO:0007669"/>
    <property type="project" value="UniProtKB-KW"/>
</dbReference>
<keyword evidence="8" id="KW-0762">Sugar transport</keyword>
<keyword evidence="18" id="KW-1185">Reference proteome</keyword>
<sequence>MDTYPDMVSFSILKNARQAKDLAYKALKKAKDGELEEARRLLSISDAACSAAQQAETELLTFDMTGREHVREHSRDHLMSSILATELVHEMVEKYHSEND</sequence>
<dbReference type="Proteomes" id="UP000069771">
    <property type="component" value="Chromosome"/>
</dbReference>
<dbReference type="Proteomes" id="UP000186758">
    <property type="component" value="Unassembled WGS sequence"/>
</dbReference>
<dbReference type="PANTHER" id="PTHR34382">
    <property type="entry name" value="PTS SYSTEM N,N'-DIACETYLCHITOBIOSE-SPECIFIC EIIA COMPONENT"/>
    <property type="match status" value="1"/>
</dbReference>
<dbReference type="STRING" id="1702221.AALO17_06000"/>